<dbReference type="GO" id="GO:0005829">
    <property type="term" value="C:cytosol"/>
    <property type="evidence" value="ECO:0007669"/>
    <property type="project" value="TreeGrafter"/>
</dbReference>
<dbReference type="InterPro" id="IPR011611">
    <property type="entry name" value="PfkB_dom"/>
</dbReference>
<dbReference type="InterPro" id="IPR050306">
    <property type="entry name" value="PfkB_Carbo_kinase"/>
</dbReference>
<dbReference type="InterPro" id="IPR002173">
    <property type="entry name" value="Carboh/pur_kinase_PfkB_CS"/>
</dbReference>
<evidence type="ECO:0000256" key="1">
    <source>
        <dbReference type="ARBA" id="ARBA00010688"/>
    </source>
</evidence>
<evidence type="ECO:0000256" key="3">
    <source>
        <dbReference type="ARBA" id="ARBA00022777"/>
    </source>
</evidence>
<dbReference type="InterPro" id="IPR029056">
    <property type="entry name" value="Ribokinase-like"/>
</dbReference>
<reference evidence="5 6" key="1">
    <citation type="submission" date="2019-04" db="EMBL/GenBank/DDBJ databases">
        <title>Salinimonas iocasae sp. nov., a halophilic bacterium isolated from the outer tube casing of tubeworms in Okinawa Trough.</title>
        <authorList>
            <person name="Zhang H."/>
            <person name="Wang H."/>
            <person name="Li C."/>
        </authorList>
    </citation>
    <scope>NUCLEOTIDE SEQUENCE [LARGE SCALE GENOMIC DNA]</scope>
    <source>
        <strain evidence="5 6">KX18D6</strain>
    </source>
</reference>
<dbReference type="RefSeq" id="WP_139754962.1">
    <property type="nucleotide sequence ID" value="NZ_CP039852.1"/>
</dbReference>
<dbReference type="KEGG" id="salk:FBQ74_01345"/>
<accession>A0A5B7Y9T1</accession>
<keyword evidence="2" id="KW-0808">Transferase</keyword>
<dbReference type="Gene3D" id="3.40.1190.20">
    <property type="match status" value="1"/>
</dbReference>
<dbReference type="PROSITE" id="PS00584">
    <property type="entry name" value="PFKB_KINASES_2"/>
    <property type="match status" value="1"/>
</dbReference>
<feature type="domain" description="Carbohydrate kinase PfkB" evidence="4">
    <location>
        <begin position="1"/>
        <end position="295"/>
    </location>
</feature>
<dbReference type="GO" id="GO:0008673">
    <property type="term" value="F:2-dehydro-3-deoxygluconokinase activity"/>
    <property type="evidence" value="ECO:0007669"/>
    <property type="project" value="TreeGrafter"/>
</dbReference>
<dbReference type="GO" id="GO:0042840">
    <property type="term" value="P:D-glucuronate catabolic process"/>
    <property type="evidence" value="ECO:0007669"/>
    <property type="project" value="TreeGrafter"/>
</dbReference>
<evidence type="ECO:0000313" key="5">
    <source>
        <dbReference type="EMBL" id="QCZ92200.1"/>
    </source>
</evidence>
<dbReference type="OrthoDB" id="9776822at2"/>
<gene>
    <name evidence="5" type="ORF">FBQ74_01345</name>
</gene>
<name>A0A5B7Y9T1_9ALTE</name>
<dbReference type="Proteomes" id="UP000304912">
    <property type="component" value="Chromosome"/>
</dbReference>
<dbReference type="PANTHER" id="PTHR43085">
    <property type="entry name" value="HEXOKINASE FAMILY MEMBER"/>
    <property type="match status" value="1"/>
</dbReference>
<dbReference type="Pfam" id="PF00294">
    <property type="entry name" value="PfkB"/>
    <property type="match status" value="1"/>
</dbReference>
<dbReference type="EMBL" id="CP039852">
    <property type="protein sequence ID" value="QCZ92200.1"/>
    <property type="molecule type" value="Genomic_DNA"/>
</dbReference>
<dbReference type="AlphaFoldDB" id="A0A5B7Y9T1"/>
<dbReference type="SUPFAM" id="SSF53613">
    <property type="entry name" value="Ribokinase-like"/>
    <property type="match status" value="1"/>
</dbReference>
<protein>
    <submittedName>
        <fullName evidence="5">Sugar kinase</fullName>
    </submittedName>
</protein>
<comment type="similarity">
    <text evidence="1">Belongs to the carbohydrate kinase PfkB family.</text>
</comment>
<keyword evidence="3 5" id="KW-0418">Kinase</keyword>
<dbReference type="PANTHER" id="PTHR43085:SF15">
    <property type="entry name" value="2-DEHYDRO-3-DEOXYGLUCONOKINASE"/>
    <property type="match status" value="1"/>
</dbReference>
<evidence type="ECO:0000313" key="6">
    <source>
        <dbReference type="Proteomes" id="UP000304912"/>
    </source>
</evidence>
<dbReference type="GO" id="GO:0006974">
    <property type="term" value="P:DNA damage response"/>
    <property type="evidence" value="ECO:0007669"/>
    <property type="project" value="TreeGrafter"/>
</dbReference>
<keyword evidence="6" id="KW-1185">Reference proteome</keyword>
<evidence type="ECO:0000256" key="2">
    <source>
        <dbReference type="ARBA" id="ARBA00022679"/>
    </source>
</evidence>
<sequence>MNHIVIFGECMIELVTLSAHQLAKSFAGDTFNTAVYLKRCAPALQVHYLTAIGSDAQSDELYHFMQQEKLGVDLVHRSASRHLGLYMVHTDNTGERSFTYWRSESAATQTLYSVDGELPDTDLFYLSGISVAILDDTQRHMLVDKLTALRQRGCKIVFDLNYRPALWKSPDHARQWADRFYAMADIALSGVDDHAQLYAHQSVSEIVTHLSRFSIEEQIIKNGASEVVVNTQSDSWSVPVEPVENVVDTTAAGDAFNAGYLAARGKGADPVSAAKYGAKVAAFVIGYPGAITPPEKALPRL</sequence>
<organism evidence="5 6">
    <name type="scientific">Salinimonas iocasae</name>
    <dbReference type="NCBI Taxonomy" id="2572577"/>
    <lineage>
        <taxon>Bacteria</taxon>
        <taxon>Pseudomonadati</taxon>
        <taxon>Pseudomonadota</taxon>
        <taxon>Gammaproteobacteria</taxon>
        <taxon>Alteromonadales</taxon>
        <taxon>Alteromonadaceae</taxon>
        <taxon>Alteromonas/Salinimonas group</taxon>
        <taxon>Salinimonas</taxon>
    </lineage>
</organism>
<proteinExistence type="inferred from homology"/>
<dbReference type="GO" id="GO:0019698">
    <property type="term" value="P:D-galacturonate catabolic process"/>
    <property type="evidence" value="ECO:0007669"/>
    <property type="project" value="TreeGrafter"/>
</dbReference>
<evidence type="ECO:0000259" key="4">
    <source>
        <dbReference type="Pfam" id="PF00294"/>
    </source>
</evidence>
<dbReference type="CDD" id="cd01166">
    <property type="entry name" value="KdgK"/>
    <property type="match status" value="1"/>
</dbReference>